<dbReference type="OrthoDB" id="5843723at2759"/>
<evidence type="ECO:0000256" key="5">
    <source>
        <dbReference type="ARBA" id="ARBA00015329"/>
    </source>
</evidence>
<keyword evidence="13" id="KW-0325">Glycoprotein</keyword>
<evidence type="ECO:0000256" key="11">
    <source>
        <dbReference type="ARBA" id="ARBA00023136"/>
    </source>
</evidence>
<dbReference type="AlphaFoldDB" id="A0A6L2PPX3"/>
<gene>
    <name evidence="18" type="ORF">Cfor_01073</name>
</gene>
<dbReference type="Proteomes" id="UP000502823">
    <property type="component" value="Unassembled WGS sequence"/>
</dbReference>
<name>A0A6L2PPX3_COPFO</name>
<evidence type="ECO:0000256" key="4">
    <source>
        <dbReference type="ARBA" id="ARBA00007574"/>
    </source>
</evidence>
<protein>
    <recommendedName>
        <fullName evidence="5">Beta-sarcoglycan</fullName>
    </recommendedName>
</protein>
<evidence type="ECO:0000256" key="17">
    <source>
        <dbReference type="SAM" id="Phobius"/>
    </source>
</evidence>
<keyword evidence="8 17" id="KW-0812">Transmembrane</keyword>
<evidence type="ECO:0000256" key="7">
    <source>
        <dbReference type="ARBA" id="ARBA00022490"/>
    </source>
</evidence>
<evidence type="ECO:0000256" key="6">
    <source>
        <dbReference type="ARBA" id="ARBA00022475"/>
    </source>
</evidence>
<evidence type="ECO:0000313" key="18">
    <source>
        <dbReference type="EMBL" id="GFG33600.1"/>
    </source>
</evidence>
<evidence type="ECO:0000313" key="19">
    <source>
        <dbReference type="Proteomes" id="UP000502823"/>
    </source>
</evidence>
<evidence type="ECO:0000256" key="12">
    <source>
        <dbReference type="ARBA" id="ARBA00023157"/>
    </source>
</evidence>
<keyword evidence="14" id="KW-0206">Cytoskeleton</keyword>
<feature type="transmembrane region" description="Helical" evidence="17">
    <location>
        <begin position="71"/>
        <end position="98"/>
    </location>
</feature>
<keyword evidence="10 17" id="KW-1133">Transmembrane helix</keyword>
<dbReference type="GO" id="GO:0005856">
    <property type="term" value="C:cytoskeleton"/>
    <property type="evidence" value="ECO:0007669"/>
    <property type="project" value="UniProtKB-SubCell"/>
</dbReference>
<dbReference type="GO" id="GO:0007517">
    <property type="term" value="P:muscle organ development"/>
    <property type="evidence" value="ECO:0007669"/>
    <property type="project" value="InterPro"/>
</dbReference>
<evidence type="ECO:0000256" key="2">
    <source>
        <dbReference type="ARBA" id="ARBA00004245"/>
    </source>
</evidence>
<dbReference type="InterPro" id="IPR006875">
    <property type="entry name" value="Sarcoglycan"/>
</dbReference>
<dbReference type="EMBL" id="BLKM01005182">
    <property type="protein sequence ID" value="GFG33600.1"/>
    <property type="molecule type" value="Genomic_DNA"/>
</dbReference>
<dbReference type="InterPro" id="IPR027659">
    <property type="entry name" value="Sgcb"/>
</dbReference>
<comment type="function">
    <text evidence="1">Component of the sarcoglycan complex, a subcomplex of the dystrophin-glycoprotein complex which forms a link between the F-actin cytoskeleton and the extracellular matrix.</text>
</comment>
<keyword evidence="7" id="KW-0963">Cytoplasm</keyword>
<reference evidence="19" key="1">
    <citation type="submission" date="2020-01" db="EMBL/GenBank/DDBJ databases">
        <title>Draft genome sequence of the Termite Coptotermes fromosanus.</title>
        <authorList>
            <person name="Itakura S."/>
            <person name="Yosikawa Y."/>
            <person name="Umezawa K."/>
        </authorList>
    </citation>
    <scope>NUCLEOTIDE SEQUENCE [LARGE SCALE GENOMIC DNA]</scope>
</reference>
<keyword evidence="19" id="KW-1185">Reference proteome</keyword>
<evidence type="ECO:0000256" key="15">
    <source>
        <dbReference type="ARBA" id="ARBA00026041"/>
    </source>
</evidence>
<keyword evidence="9" id="KW-0735">Signal-anchor</keyword>
<feature type="region of interest" description="Disordered" evidence="16">
    <location>
        <begin position="1"/>
        <end position="20"/>
    </location>
</feature>
<dbReference type="GO" id="GO:0016012">
    <property type="term" value="C:sarcoglycan complex"/>
    <property type="evidence" value="ECO:0007669"/>
    <property type="project" value="InterPro"/>
</dbReference>
<dbReference type="InParanoid" id="A0A6L2PPX3"/>
<evidence type="ECO:0000256" key="13">
    <source>
        <dbReference type="ARBA" id="ARBA00023180"/>
    </source>
</evidence>
<dbReference type="PANTHER" id="PTHR21142">
    <property type="entry name" value="SARCOGLYCANS"/>
    <property type="match status" value="1"/>
</dbReference>
<evidence type="ECO:0000256" key="8">
    <source>
        <dbReference type="ARBA" id="ARBA00022692"/>
    </source>
</evidence>
<evidence type="ECO:0000256" key="1">
    <source>
        <dbReference type="ARBA" id="ARBA00002860"/>
    </source>
</evidence>
<comment type="subcellular location">
    <subcellularLocation>
        <location evidence="3">Cell membrane</location>
        <location evidence="3">Sarcolemma</location>
        <topology evidence="3">Single-pass type II membrane protein</topology>
    </subcellularLocation>
    <subcellularLocation>
        <location evidence="2">Cytoplasm</location>
        <location evidence="2">Cytoskeleton</location>
    </subcellularLocation>
</comment>
<evidence type="ECO:0000256" key="3">
    <source>
        <dbReference type="ARBA" id="ARBA00004274"/>
    </source>
</evidence>
<organism evidence="18 19">
    <name type="scientific">Coptotermes formosanus</name>
    <name type="common">Formosan subterranean termite</name>
    <dbReference type="NCBI Taxonomy" id="36987"/>
    <lineage>
        <taxon>Eukaryota</taxon>
        <taxon>Metazoa</taxon>
        <taxon>Ecdysozoa</taxon>
        <taxon>Arthropoda</taxon>
        <taxon>Hexapoda</taxon>
        <taxon>Insecta</taxon>
        <taxon>Pterygota</taxon>
        <taxon>Neoptera</taxon>
        <taxon>Polyneoptera</taxon>
        <taxon>Dictyoptera</taxon>
        <taxon>Blattodea</taxon>
        <taxon>Blattoidea</taxon>
        <taxon>Termitoidae</taxon>
        <taxon>Rhinotermitidae</taxon>
        <taxon>Coptotermes</taxon>
    </lineage>
</organism>
<dbReference type="Pfam" id="PF04790">
    <property type="entry name" value="Sarcoglycan_1"/>
    <property type="match status" value="1"/>
</dbReference>
<evidence type="ECO:0000256" key="14">
    <source>
        <dbReference type="ARBA" id="ARBA00023212"/>
    </source>
</evidence>
<dbReference type="PANTHER" id="PTHR21142:SF2">
    <property type="entry name" value="BETA-SARCOGLYCAN"/>
    <property type="match status" value="1"/>
</dbReference>
<accession>A0A6L2PPX3</accession>
<keyword evidence="12" id="KW-1015">Disulfide bond</keyword>
<evidence type="ECO:0000256" key="10">
    <source>
        <dbReference type="ARBA" id="ARBA00022989"/>
    </source>
</evidence>
<comment type="caution">
    <text evidence="18">The sequence shown here is derived from an EMBL/GenBank/DDBJ whole genome shotgun (WGS) entry which is preliminary data.</text>
</comment>
<keyword evidence="11 17" id="KW-0472">Membrane</keyword>
<comment type="similarity">
    <text evidence="4">Belongs to the sarcoglycan beta/delta/gamma/zeta family.</text>
</comment>
<keyword evidence="6" id="KW-1003">Cell membrane</keyword>
<evidence type="ECO:0000256" key="16">
    <source>
        <dbReference type="SAM" id="MobiDB-lite"/>
    </source>
</evidence>
<comment type="subunit">
    <text evidence="15">Cross-link to form 2 major subcomplexes: one consisting of SGCB, SGCD and SGCG and the other consisting of SGCB and SGCD. The association between SGCB and SGCG is particularly strong while SGCA is loosely associated with the other sarcoglycans.</text>
</comment>
<sequence length="338" mass="37248">MSTAPDSRASPMSDVPSESGFTTLSLRDKALIKRNINRHHNSNFRFVQQAGYVPVHEQSLHKTGLRGRKTYAFWTLVMLLFFLALGNLLLTFIILGVLRLGQGMESLELVPEKSLVMFYGSTDLDRIYKRDGKLEGFDECPVEITGDNGSVHINLVDKEGHVTEPKINVTLNSTIISGVNSFDVRDPVTNHSVFSTGFPNFGLPRGVKKLDIRMAQTRRITSPVNASLFLRSDTYTRLRGSEGTHMEGREIVWSADQDIYLKSVNGSVVLSGREGISVDIKSIPIASGDGGNPTSVQYKVCVCMPEGKLFRVPVPQGGNNKHVGCHNVNLSSHTNPCM</sequence>
<proteinExistence type="inferred from homology"/>
<evidence type="ECO:0000256" key="9">
    <source>
        <dbReference type="ARBA" id="ARBA00022968"/>
    </source>
</evidence>
<dbReference type="GO" id="GO:0042383">
    <property type="term" value="C:sarcolemma"/>
    <property type="evidence" value="ECO:0007669"/>
    <property type="project" value="UniProtKB-SubCell"/>
</dbReference>
<dbReference type="FunCoup" id="A0A6L2PPX3">
    <property type="interactions" value="224"/>
</dbReference>